<proteinExistence type="predicted"/>
<comment type="caution">
    <text evidence="2">The sequence shown here is derived from an EMBL/GenBank/DDBJ whole genome shotgun (WGS) entry which is preliminary data.</text>
</comment>
<dbReference type="EMBL" id="JAWDJR010000012">
    <property type="protein sequence ID" value="KAK9965400.1"/>
    <property type="molecule type" value="Genomic_DNA"/>
</dbReference>
<keyword evidence="1" id="KW-0812">Transmembrane</keyword>
<evidence type="ECO:0000313" key="2">
    <source>
        <dbReference type="EMBL" id="KAK9965400.1"/>
    </source>
</evidence>
<accession>A0AAW1ZVP9</accession>
<feature type="non-terminal residue" evidence="2">
    <location>
        <position position="1"/>
    </location>
</feature>
<evidence type="ECO:0000313" key="3">
    <source>
        <dbReference type="Proteomes" id="UP001479290"/>
    </source>
</evidence>
<keyword evidence="1" id="KW-1133">Transmembrane helix</keyword>
<dbReference type="PANTHER" id="PTHR37162:SF11">
    <property type="match status" value="1"/>
</dbReference>
<gene>
    <name evidence="2" type="ORF">ABG768_004493</name>
</gene>
<organism evidence="2 3">
    <name type="scientific">Culter alburnus</name>
    <name type="common">Topmouth culter</name>
    <dbReference type="NCBI Taxonomy" id="194366"/>
    <lineage>
        <taxon>Eukaryota</taxon>
        <taxon>Metazoa</taxon>
        <taxon>Chordata</taxon>
        <taxon>Craniata</taxon>
        <taxon>Vertebrata</taxon>
        <taxon>Euteleostomi</taxon>
        <taxon>Actinopterygii</taxon>
        <taxon>Neopterygii</taxon>
        <taxon>Teleostei</taxon>
        <taxon>Ostariophysi</taxon>
        <taxon>Cypriniformes</taxon>
        <taxon>Xenocyprididae</taxon>
        <taxon>Xenocypridinae</taxon>
        <taxon>Culter</taxon>
    </lineage>
</organism>
<protein>
    <submittedName>
        <fullName evidence="2">Uncharacterized protein</fullName>
    </submittedName>
</protein>
<dbReference type="Proteomes" id="UP001479290">
    <property type="component" value="Unassembled WGS sequence"/>
</dbReference>
<sequence length="226" mass="26131">QSLDQLDNSRLMSVSMDGPNVNFKFLELLQLDHAENYGGAQLVSIGSCGLHILHNAFKAGFSMWHVDKILKAMHTLFHHVPARREDYVRITKCTVFPQPFCSQRWLENLPVIERALAVWPSLKLYLDALHRKELPNPKKASFDTIETAHNDPLTIAKMHFFMTVARTFDPFMRKYQTNEPVMPFFGKDLAELFKVIIYSIWVVSLVAINLSAYILFVYLFISFNCF</sequence>
<keyword evidence="1" id="KW-0472">Membrane</keyword>
<name>A0AAW1ZVP9_CULAL</name>
<feature type="transmembrane region" description="Helical" evidence="1">
    <location>
        <begin position="195"/>
        <end position="221"/>
    </location>
</feature>
<reference evidence="2 3" key="1">
    <citation type="submission" date="2024-05" db="EMBL/GenBank/DDBJ databases">
        <title>A high-quality chromosomal-level genome assembly of Topmouth culter (Culter alburnus).</title>
        <authorList>
            <person name="Zhao H."/>
        </authorList>
    </citation>
    <scope>NUCLEOTIDE SEQUENCE [LARGE SCALE GENOMIC DNA]</scope>
    <source>
        <strain evidence="2">CATC2023</strain>
        <tissue evidence="2">Muscle</tissue>
    </source>
</reference>
<evidence type="ECO:0000256" key="1">
    <source>
        <dbReference type="SAM" id="Phobius"/>
    </source>
</evidence>
<dbReference type="AlphaFoldDB" id="A0AAW1ZVP9"/>
<keyword evidence="3" id="KW-1185">Reference proteome</keyword>
<dbReference type="PANTHER" id="PTHR37162">
    <property type="entry name" value="HAT FAMILY DIMERISATION DOMAINCONTAINING PROTEIN-RELATED"/>
    <property type="match status" value="1"/>
</dbReference>